<gene>
    <name evidence="3" type="ORF">L1892_11890</name>
</gene>
<sequence>MLRLEDLLKKTVDQIWSMNISLSDLERLQGEARDRARALVTRAEDNGTDLQGDDAATFDDLATVAERVSEVITEIRDRAQRANALVGATRGAGGLTIDRGLSGAGNGGGYDRDAIREPGSVEDYRTRSGRDPWNLSEIRTLGRDSTDLAAELRGRALSAIENMRGASDKVRQAATSIIEEFDDKDSSLARQALITSSPAYLRAWTKLANGRQATLTAEESQAVDAANSLQRAMSLTDANGGYLVPFQLDPTVIITSAGSQNDIRQFARQVVATGDKWHGVSAGAVSWSWDGEATEVSDDSPTFAQPEIDIFKAQGFVPISIEAIADAANATEEVAKLLAFGKDELEAQAFVTGNGTTQPEGIITGLDGTSAEMNATTAETFQLADVHALRSALPARHRKNGAWLANDLIYSQIRQFDTSGGAGLWEYLGADRPDMLLGKPVGEAEAMDGTINPAVTADNFLLVFGAFSHGYVVADRLGMAVELVPHLFGANRRPTGQRGWYAHYRTGAGVVDPGAFKMLNIATTA</sequence>
<organism evidence="3 4">
    <name type="scientific">Gordonia tangerina</name>
    <dbReference type="NCBI Taxonomy" id="2911060"/>
    <lineage>
        <taxon>Bacteria</taxon>
        <taxon>Bacillati</taxon>
        <taxon>Actinomycetota</taxon>
        <taxon>Actinomycetes</taxon>
        <taxon>Mycobacteriales</taxon>
        <taxon>Gordoniaceae</taxon>
        <taxon>Gordonia</taxon>
    </lineage>
</organism>
<evidence type="ECO:0000256" key="1">
    <source>
        <dbReference type="ARBA" id="ARBA00004328"/>
    </source>
</evidence>
<dbReference type="InterPro" id="IPR024455">
    <property type="entry name" value="Phage_capsid"/>
</dbReference>
<feature type="domain" description="Phage capsid-like C-terminal" evidence="2">
    <location>
        <begin position="240"/>
        <end position="520"/>
    </location>
</feature>
<dbReference type="EMBL" id="JAKGCU010000009">
    <property type="protein sequence ID" value="MCF3939076.1"/>
    <property type="molecule type" value="Genomic_DNA"/>
</dbReference>
<dbReference type="Gene3D" id="3.30.2400.10">
    <property type="entry name" value="Major capsid protein gp5"/>
    <property type="match status" value="1"/>
</dbReference>
<dbReference type="Pfam" id="PF05065">
    <property type="entry name" value="Phage_capsid"/>
    <property type="match status" value="1"/>
</dbReference>
<evidence type="ECO:0000313" key="4">
    <source>
        <dbReference type="Proteomes" id="UP001108089"/>
    </source>
</evidence>
<dbReference type="InterPro" id="IPR054612">
    <property type="entry name" value="Phage_capsid-like_C"/>
</dbReference>
<accession>A0ABS9DM67</accession>
<dbReference type="Proteomes" id="UP001108089">
    <property type="component" value="Unassembled WGS sequence"/>
</dbReference>
<proteinExistence type="predicted"/>
<dbReference type="RefSeq" id="WP_235723805.1">
    <property type="nucleotide sequence ID" value="NZ_JAKGCU010000009.1"/>
</dbReference>
<reference evidence="3" key="1">
    <citation type="submission" date="2022-01" db="EMBL/GenBank/DDBJ databases">
        <title>Gordonia xiamenensis sp. nov., isolated from surface seawater in Xiamen.</title>
        <authorList>
            <person name="He Y.F."/>
        </authorList>
    </citation>
    <scope>NUCLEOTIDE SEQUENCE</scope>
    <source>
        <strain evidence="3">GW1C4-4</strain>
    </source>
</reference>
<dbReference type="NCBIfam" id="TIGR01554">
    <property type="entry name" value="major_cap_HK97"/>
    <property type="match status" value="1"/>
</dbReference>
<dbReference type="SUPFAM" id="SSF56563">
    <property type="entry name" value="Major capsid protein gp5"/>
    <property type="match status" value="1"/>
</dbReference>
<comment type="caution">
    <text evidence="3">The sequence shown here is derived from an EMBL/GenBank/DDBJ whole genome shotgun (WGS) entry which is preliminary data.</text>
</comment>
<keyword evidence="4" id="KW-1185">Reference proteome</keyword>
<protein>
    <submittedName>
        <fullName evidence="3">Phage major capsid protein</fullName>
    </submittedName>
</protein>
<evidence type="ECO:0000313" key="3">
    <source>
        <dbReference type="EMBL" id="MCF3939076.1"/>
    </source>
</evidence>
<comment type="subcellular location">
    <subcellularLocation>
        <location evidence="1">Virion</location>
    </subcellularLocation>
</comment>
<evidence type="ECO:0000259" key="2">
    <source>
        <dbReference type="Pfam" id="PF05065"/>
    </source>
</evidence>
<name>A0ABS9DM67_9ACTN</name>